<feature type="transmembrane region" description="Helical" evidence="1">
    <location>
        <begin position="32"/>
        <end position="51"/>
    </location>
</feature>
<accession>A0A1G8RLK6</accession>
<dbReference type="Pfam" id="PF09515">
    <property type="entry name" value="Thia_YuaJ"/>
    <property type="match status" value="1"/>
</dbReference>
<evidence type="ECO:0000313" key="3">
    <source>
        <dbReference type="Proteomes" id="UP000199225"/>
    </source>
</evidence>
<feature type="transmembrane region" description="Helical" evidence="1">
    <location>
        <begin position="162"/>
        <end position="179"/>
    </location>
</feature>
<dbReference type="Proteomes" id="UP000199225">
    <property type="component" value="Unassembled WGS sequence"/>
</dbReference>
<proteinExistence type="predicted"/>
<evidence type="ECO:0000256" key="1">
    <source>
        <dbReference type="SAM" id="Phobius"/>
    </source>
</evidence>
<reference evidence="3" key="1">
    <citation type="submission" date="2016-10" db="EMBL/GenBank/DDBJ databases">
        <authorList>
            <person name="Varghese N."/>
            <person name="Submissions S."/>
        </authorList>
    </citation>
    <scope>NUCLEOTIDE SEQUENCE [LARGE SCALE GENOMIC DNA]</scope>
    <source>
        <strain evidence="3">DSM 4771</strain>
    </source>
</reference>
<protein>
    <submittedName>
        <fullName evidence="2">Thiamine transporter</fullName>
    </submittedName>
</protein>
<dbReference type="RefSeq" id="WP_093192850.1">
    <property type="nucleotide sequence ID" value="NZ_FNEV01000002.1"/>
</dbReference>
<evidence type="ECO:0000313" key="2">
    <source>
        <dbReference type="EMBL" id="SDJ17878.1"/>
    </source>
</evidence>
<dbReference type="AlphaFoldDB" id="A0A1G8RLK6"/>
<dbReference type="OrthoDB" id="9795813at2"/>
<dbReference type="EMBL" id="FNEV01000002">
    <property type="protein sequence ID" value="SDJ17878.1"/>
    <property type="molecule type" value="Genomic_DNA"/>
</dbReference>
<dbReference type="Gene3D" id="1.10.1760.20">
    <property type="match status" value="1"/>
</dbReference>
<dbReference type="NCBIfam" id="TIGR02357">
    <property type="entry name" value="ECF_ThiT_YuaJ"/>
    <property type="match status" value="1"/>
</dbReference>
<name>A0A1G8RLK6_9BACI</name>
<keyword evidence="1" id="KW-0812">Transmembrane</keyword>
<dbReference type="STRING" id="86666.SAMN04490247_1113"/>
<feature type="transmembrane region" description="Helical" evidence="1">
    <location>
        <begin position="115"/>
        <end position="142"/>
    </location>
</feature>
<feature type="transmembrane region" description="Helical" evidence="1">
    <location>
        <begin position="58"/>
        <end position="77"/>
    </location>
</feature>
<dbReference type="InterPro" id="IPR012651">
    <property type="entry name" value="Thia_Transptr_ThiT"/>
</dbReference>
<organism evidence="2 3">
    <name type="scientific">Salimicrobium halophilum</name>
    <dbReference type="NCBI Taxonomy" id="86666"/>
    <lineage>
        <taxon>Bacteria</taxon>
        <taxon>Bacillati</taxon>
        <taxon>Bacillota</taxon>
        <taxon>Bacilli</taxon>
        <taxon>Bacillales</taxon>
        <taxon>Bacillaceae</taxon>
        <taxon>Salimicrobium</taxon>
    </lineage>
</organism>
<keyword evidence="3" id="KW-1185">Reference proteome</keyword>
<feature type="transmembrane region" description="Helical" evidence="1">
    <location>
        <begin position="7"/>
        <end position="26"/>
    </location>
</feature>
<keyword evidence="1" id="KW-0472">Membrane</keyword>
<sequence length="188" mass="20940">MQQQRVLFLVEAAIFSAIALLLDILPFLSINLWFQGGSISFAMIPVFLMAFRWGISGGMITGLLFGFYQLFTGAFIVHPVQAFLDYIVAFAVIGTAGIVATKIKKNARNDHMEHVLTYVVLGTLIGSTLRFLSHFVAGMVFFASLAENQPVWLYSLLYNGGYMLPSFIASAIVISLLLWKRPRLLLRL</sequence>
<dbReference type="GO" id="GO:0015234">
    <property type="term" value="F:thiamine transmembrane transporter activity"/>
    <property type="evidence" value="ECO:0007669"/>
    <property type="project" value="InterPro"/>
</dbReference>
<feature type="transmembrane region" description="Helical" evidence="1">
    <location>
        <begin position="83"/>
        <end position="103"/>
    </location>
</feature>
<keyword evidence="1" id="KW-1133">Transmembrane helix</keyword>
<gene>
    <name evidence="2" type="ORF">SAMN04490247_1113</name>
</gene>
<dbReference type="GO" id="GO:0005886">
    <property type="term" value="C:plasma membrane"/>
    <property type="evidence" value="ECO:0007669"/>
    <property type="project" value="InterPro"/>
</dbReference>